<keyword evidence="1" id="KW-0175">Coiled coil</keyword>
<evidence type="ECO:0000256" key="2">
    <source>
        <dbReference type="SAM" id="MobiDB-lite"/>
    </source>
</evidence>
<dbReference type="OrthoDB" id="5298707at2"/>
<name>A0A235CN02_9GAMM</name>
<evidence type="ECO:0000313" key="3">
    <source>
        <dbReference type="EMBL" id="OYD25235.1"/>
    </source>
</evidence>
<organism evidence="3 4">
    <name type="scientific">Oceanimonas baumannii</name>
    <dbReference type="NCBI Taxonomy" id="129578"/>
    <lineage>
        <taxon>Bacteria</taxon>
        <taxon>Pseudomonadati</taxon>
        <taxon>Pseudomonadota</taxon>
        <taxon>Gammaproteobacteria</taxon>
        <taxon>Aeromonadales</taxon>
        <taxon>Aeromonadaceae</taxon>
        <taxon>Oceanimonas</taxon>
    </lineage>
</organism>
<feature type="coiled-coil region" evidence="1">
    <location>
        <begin position="230"/>
        <end position="279"/>
    </location>
</feature>
<feature type="region of interest" description="Disordered" evidence="2">
    <location>
        <begin position="104"/>
        <end position="226"/>
    </location>
</feature>
<gene>
    <name evidence="3" type="ORF">B6S09_06030</name>
</gene>
<accession>A0A235CN02</accession>
<dbReference type="NCBIfam" id="TIGR03504">
    <property type="entry name" value="FimV_Cterm"/>
    <property type="match status" value="1"/>
</dbReference>
<evidence type="ECO:0000313" key="4">
    <source>
        <dbReference type="Proteomes" id="UP000243640"/>
    </source>
</evidence>
<sequence length="725" mass="79086">MLALWLCCTLPVTAQEFYIELRGPETPVAQTAAETPAAPVTVQARRHGPIRSTDTLWSIAAQHTRAPATVQQTMVALYYLNPGAFVRGNINYLQRGAMLTLPTLSQAQQRSPREAETEFRRLSRQGNRAVTRAPVSESNTRAAAAPKEAKPAPSPAPATAPAVASPPVVAKNAPQPADNGLSEPRAASPRAPQQTTAEQAPSETVLRQASAPVTEDMPAGNPERSEQVALERLQAQLLDELREQVAMSNEQLAELADNNQVLRRRLGQLTAEVNELKLTRVDEAAAPAVATGESAGWLSQILKQPVNLAMLLTLPALLLLALFTLWWRKHTKEDLAEQEKTSSELMMDEDNNDFDDLFAVDFNTDEQQKEKDAELQSEPEAEIDEDAFARFLEEQQQLEEQEAAMGQVAEPAEEALSDEIRPEDEPEALFDDAASGEQADALFDDAASREQADALFDDAARREQADALFDDAASGEQADALFDDAARREQADALFDDAASREQADALFDDAARREQADVLFDDAAGRDQTETLMDDQTVQDEMLSDDKPLSSELANDVADFSRAGDNITSDDINAAFDNELFNLDETAAVPASERPAPDSLAGQGAFSDSVAGDFDDILAETLSDREADALLSMQATDNGTTLTPQRDPMLRQELDDYADLLGNAQGVDIDVDEGGMGAKLDLARAYIEIDDFDSARELLNEALERGNEQHQSDARKLLQRLDKR</sequence>
<dbReference type="InterPro" id="IPR020012">
    <property type="entry name" value="LysM_FimV"/>
</dbReference>
<protein>
    <recommendedName>
        <fullName evidence="5">Pilus assembly protein FimV</fullName>
    </recommendedName>
</protein>
<evidence type="ECO:0008006" key="5">
    <source>
        <dbReference type="Google" id="ProtNLM"/>
    </source>
</evidence>
<dbReference type="InterPro" id="IPR020011">
    <property type="entry name" value="FimV_C"/>
</dbReference>
<dbReference type="NCBIfam" id="TIGR03505">
    <property type="entry name" value="FimV_core"/>
    <property type="match status" value="1"/>
</dbReference>
<comment type="caution">
    <text evidence="3">The sequence shown here is derived from an EMBL/GenBank/DDBJ whole genome shotgun (WGS) entry which is preliminary data.</text>
</comment>
<dbReference type="AlphaFoldDB" id="A0A235CN02"/>
<dbReference type="EMBL" id="NQJF01000004">
    <property type="protein sequence ID" value="OYD25235.1"/>
    <property type="molecule type" value="Genomic_DNA"/>
</dbReference>
<dbReference type="Proteomes" id="UP000243640">
    <property type="component" value="Unassembled WGS sequence"/>
</dbReference>
<feature type="compositionally biased region" description="Low complexity" evidence="2">
    <location>
        <begin position="159"/>
        <end position="174"/>
    </location>
</feature>
<proteinExistence type="predicted"/>
<feature type="compositionally biased region" description="Polar residues" evidence="2">
    <location>
        <begin position="191"/>
        <end position="207"/>
    </location>
</feature>
<dbReference type="Gene3D" id="1.20.58.2200">
    <property type="match status" value="1"/>
</dbReference>
<feature type="compositionally biased region" description="Basic and acidic residues" evidence="2">
    <location>
        <begin position="111"/>
        <end position="121"/>
    </location>
</feature>
<evidence type="ECO:0000256" key="1">
    <source>
        <dbReference type="SAM" id="Coils"/>
    </source>
</evidence>
<dbReference type="InterPro" id="IPR038440">
    <property type="entry name" value="FimV_C_sf"/>
</dbReference>
<feature type="region of interest" description="Disordered" evidence="2">
    <location>
        <begin position="705"/>
        <end position="725"/>
    </location>
</feature>
<feature type="region of interest" description="Disordered" evidence="2">
    <location>
        <begin position="400"/>
        <end position="421"/>
    </location>
</feature>
<feature type="compositionally biased region" description="Acidic residues" evidence="2">
    <location>
        <begin position="411"/>
        <end position="421"/>
    </location>
</feature>
<reference evidence="3 4" key="1">
    <citation type="submission" date="2017-08" db="EMBL/GenBank/DDBJ databases">
        <title>Draft Genome Sequence of the Marine Bacterium Oceanimonas baumannii ATCC 700832.</title>
        <authorList>
            <person name="Mcclelland W.D."/>
            <person name="Brennan M.A."/>
            <person name="Trachtenberg A.M."/>
            <person name="Maclea K.S."/>
        </authorList>
    </citation>
    <scope>NUCLEOTIDE SEQUENCE [LARGE SCALE GENOMIC DNA]</scope>
    <source>
        <strain evidence="3 4">ATCC 700832</strain>
    </source>
</reference>